<sequence>MTGRFQWCRQHHGFHDPWRYDVKKRPITEEAHMPSQPLSSVFRFRFSIFCLLGSSPWGYFPLAQEREKACQGKSEDNVISWERSETIVPRQSQ</sequence>
<reference evidence="2" key="1">
    <citation type="journal article" date="2017" name="Genome Biol.">
        <title>Comparative genomics reveals high biological diversity and specific adaptations in the industrially and medically important fungal genus Aspergillus.</title>
        <authorList>
            <person name="de Vries R.P."/>
            <person name="Riley R."/>
            <person name="Wiebenga A."/>
            <person name="Aguilar-Osorio G."/>
            <person name="Amillis S."/>
            <person name="Uchima C.A."/>
            <person name="Anderluh G."/>
            <person name="Asadollahi M."/>
            <person name="Askin M."/>
            <person name="Barry K."/>
            <person name="Battaglia E."/>
            <person name="Bayram O."/>
            <person name="Benocci T."/>
            <person name="Braus-Stromeyer S.A."/>
            <person name="Caldana C."/>
            <person name="Canovas D."/>
            <person name="Cerqueira G.C."/>
            <person name="Chen F."/>
            <person name="Chen W."/>
            <person name="Choi C."/>
            <person name="Clum A."/>
            <person name="Dos Santos R.A."/>
            <person name="Damasio A.R."/>
            <person name="Diallinas G."/>
            <person name="Emri T."/>
            <person name="Fekete E."/>
            <person name="Flipphi M."/>
            <person name="Freyberg S."/>
            <person name="Gallo A."/>
            <person name="Gournas C."/>
            <person name="Habgood R."/>
            <person name="Hainaut M."/>
            <person name="Harispe M.L."/>
            <person name="Henrissat B."/>
            <person name="Hilden K.S."/>
            <person name="Hope R."/>
            <person name="Hossain A."/>
            <person name="Karabika E."/>
            <person name="Karaffa L."/>
            <person name="Karanyi Z."/>
            <person name="Krasevec N."/>
            <person name="Kuo A."/>
            <person name="Kusch H."/>
            <person name="LaButti K."/>
            <person name="Lagendijk E.L."/>
            <person name="Lapidus A."/>
            <person name="Levasseur A."/>
            <person name="Lindquist E."/>
            <person name="Lipzen A."/>
            <person name="Logrieco A.F."/>
            <person name="MacCabe A."/>
            <person name="Maekelae M.R."/>
            <person name="Malavazi I."/>
            <person name="Melin P."/>
            <person name="Meyer V."/>
            <person name="Mielnichuk N."/>
            <person name="Miskei M."/>
            <person name="Molnar A.P."/>
            <person name="Mule G."/>
            <person name="Ngan C.Y."/>
            <person name="Orejas M."/>
            <person name="Orosz E."/>
            <person name="Ouedraogo J.P."/>
            <person name="Overkamp K.M."/>
            <person name="Park H.-S."/>
            <person name="Perrone G."/>
            <person name="Piumi F."/>
            <person name="Punt P.J."/>
            <person name="Ram A.F."/>
            <person name="Ramon A."/>
            <person name="Rauscher S."/>
            <person name="Record E."/>
            <person name="Riano-Pachon D.M."/>
            <person name="Robert V."/>
            <person name="Roehrig J."/>
            <person name="Ruller R."/>
            <person name="Salamov A."/>
            <person name="Salih N.S."/>
            <person name="Samson R.A."/>
            <person name="Sandor E."/>
            <person name="Sanguinetti M."/>
            <person name="Schuetze T."/>
            <person name="Sepcic K."/>
            <person name="Shelest E."/>
            <person name="Sherlock G."/>
            <person name="Sophianopoulou V."/>
            <person name="Squina F.M."/>
            <person name="Sun H."/>
            <person name="Susca A."/>
            <person name="Todd R.B."/>
            <person name="Tsang A."/>
            <person name="Unkles S.E."/>
            <person name="van de Wiele N."/>
            <person name="van Rossen-Uffink D."/>
            <person name="Oliveira J.V."/>
            <person name="Vesth T.C."/>
            <person name="Visser J."/>
            <person name="Yu J.-H."/>
            <person name="Zhou M."/>
            <person name="Andersen M.R."/>
            <person name="Archer D.B."/>
            <person name="Baker S.E."/>
            <person name="Benoit I."/>
            <person name="Brakhage A.A."/>
            <person name="Braus G.H."/>
            <person name="Fischer R."/>
            <person name="Frisvad J.C."/>
            <person name="Goldman G.H."/>
            <person name="Houbraken J."/>
            <person name="Oakley B."/>
            <person name="Pocsi I."/>
            <person name="Scazzocchio C."/>
            <person name="Seiboth B."/>
            <person name="vanKuyk P.A."/>
            <person name="Wortman J."/>
            <person name="Dyer P.S."/>
            <person name="Grigoriev I.V."/>
        </authorList>
    </citation>
    <scope>NUCLEOTIDE SEQUENCE [LARGE SCALE GENOMIC DNA]</scope>
    <source>
        <strain evidence="2">CBS 106.47</strain>
    </source>
</reference>
<proteinExistence type="predicted"/>
<organism evidence="1 2">
    <name type="scientific">Aspergillus luchuensis (strain CBS 106.47)</name>
    <dbReference type="NCBI Taxonomy" id="1137211"/>
    <lineage>
        <taxon>Eukaryota</taxon>
        <taxon>Fungi</taxon>
        <taxon>Dikarya</taxon>
        <taxon>Ascomycota</taxon>
        <taxon>Pezizomycotina</taxon>
        <taxon>Eurotiomycetes</taxon>
        <taxon>Eurotiomycetidae</taxon>
        <taxon>Eurotiales</taxon>
        <taxon>Aspergillaceae</taxon>
        <taxon>Aspergillus</taxon>
        <taxon>Aspergillus subgen. Circumdati</taxon>
    </lineage>
</organism>
<gene>
    <name evidence="1" type="ORF">ASPFODRAFT_51073</name>
</gene>
<evidence type="ECO:0000313" key="2">
    <source>
        <dbReference type="Proteomes" id="UP000184063"/>
    </source>
</evidence>
<dbReference type="OrthoDB" id="4510204at2759"/>
<protein>
    <submittedName>
        <fullName evidence="1">Uncharacterized protein</fullName>
    </submittedName>
</protein>
<dbReference type="VEuPathDB" id="FungiDB:ASPFODRAFT_51073"/>
<evidence type="ECO:0000313" key="1">
    <source>
        <dbReference type="EMBL" id="OJZ82233.1"/>
    </source>
</evidence>
<accession>A0A1M3T6B8</accession>
<name>A0A1M3T6B8_ASPLC</name>
<dbReference type="Proteomes" id="UP000184063">
    <property type="component" value="Unassembled WGS sequence"/>
</dbReference>
<dbReference type="EMBL" id="KV878248">
    <property type="protein sequence ID" value="OJZ82233.1"/>
    <property type="molecule type" value="Genomic_DNA"/>
</dbReference>
<dbReference type="AlphaFoldDB" id="A0A1M3T6B8"/>